<feature type="compositionally biased region" description="Polar residues" evidence="1">
    <location>
        <begin position="440"/>
        <end position="455"/>
    </location>
</feature>
<comment type="caution">
    <text evidence="2">The sequence shown here is derived from an EMBL/GenBank/DDBJ whole genome shotgun (WGS) entry which is preliminary data.</text>
</comment>
<evidence type="ECO:0000256" key="1">
    <source>
        <dbReference type="SAM" id="MobiDB-lite"/>
    </source>
</evidence>
<evidence type="ECO:0000313" key="3">
    <source>
        <dbReference type="Proteomes" id="UP001151699"/>
    </source>
</evidence>
<dbReference type="EMBL" id="WJQU01000001">
    <property type="protein sequence ID" value="KAJ6648890.1"/>
    <property type="molecule type" value="Genomic_DNA"/>
</dbReference>
<protein>
    <submittedName>
        <fullName evidence="2">Uncharacterized protein</fullName>
    </submittedName>
</protein>
<dbReference type="Proteomes" id="UP001151699">
    <property type="component" value="Chromosome A"/>
</dbReference>
<feature type="region of interest" description="Disordered" evidence="1">
    <location>
        <begin position="85"/>
        <end position="125"/>
    </location>
</feature>
<sequence length="498" mass="54928">MPIESLSFTNSKLSTVPQTIAERYPPNMDYGQMDGSRHRNVNEIDRPERPITGRQLGSSSSRSSNQQIQQSPLPIASSIHNQQPSMNIQQQISSQPMQQQQPQLMPQQQPTANLMGSESRSAKRYSTLRQRTTEAVQNLTIPQHLHDQQMLDAALMLQMQQSQEQIQIQPNLAHQPPSTNYSAQPMPLQIQNEYAAHGSKSQNAGPAQANPQALIQTNTQNTSSQSAQYPSAYFATNEFTGQTQSSIQPSGQSYPAQYPQQSAAPPYVQPPPQQSYIQPAVNQPQQIINYSAIPPAQQPYSNVQSFSTYPTVPNYNSVPVSTFCYSSKRWKLIGHSQSGITQSGITYYPPQSQPRPILSQRRPLSNAIPILPPSERFANKGRNRQNNNQFDEEDKSANPPIGSPENIDHILDNMFTQRAPFLPPTRKSNSPSPESAKGGDSQTEAGQSNATSTFDAANKQLEFVEGGIGKMSIDEISKMDNAMAAISQSETVTDSTTS</sequence>
<feature type="compositionally biased region" description="Polar residues" evidence="1">
    <location>
        <begin position="1"/>
        <end position="18"/>
    </location>
</feature>
<proteinExistence type="predicted"/>
<feature type="compositionally biased region" description="Basic and acidic residues" evidence="1">
    <location>
        <begin position="35"/>
        <end position="51"/>
    </location>
</feature>
<name>A0A9Q0S9V3_9DIPT</name>
<accession>A0A9Q0S9V3</accession>
<feature type="compositionally biased region" description="Low complexity" evidence="1">
    <location>
        <begin position="58"/>
        <end position="71"/>
    </location>
</feature>
<dbReference type="OrthoDB" id="657902at2759"/>
<gene>
    <name evidence="2" type="ORF">Bhyg_04122</name>
</gene>
<feature type="region of interest" description="Disordered" evidence="1">
    <location>
        <begin position="241"/>
        <end position="276"/>
    </location>
</feature>
<feature type="compositionally biased region" description="Low complexity" evidence="1">
    <location>
        <begin position="248"/>
        <end position="266"/>
    </location>
</feature>
<feature type="region of interest" description="Disordered" evidence="1">
    <location>
        <begin position="1"/>
        <end position="71"/>
    </location>
</feature>
<evidence type="ECO:0000313" key="2">
    <source>
        <dbReference type="EMBL" id="KAJ6648890.1"/>
    </source>
</evidence>
<feature type="region of interest" description="Disordered" evidence="1">
    <location>
        <begin position="351"/>
        <end position="457"/>
    </location>
</feature>
<reference evidence="2" key="1">
    <citation type="submission" date="2022-07" db="EMBL/GenBank/DDBJ databases">
        <authorList>
            <person name="Trinca V."/>
            <person name="Uliana J.V.C."/>
            <person name="Torres T.T."/>
            <person name="Ward R.J."/>
            <person name="Monesi N."/>
        </authorList>
    </citation>
    <scope>NUCLEOTIDE SEQUENCE</scope>
    <source>
        <strain evidence="2">HSMRA1968</strain>
        <tissue evidence="2">Whole embryos</tissue>
    </source>
</reference>
<feature type="compositionally biased region" description="Low complexity" evidence="1">
    <location>
        <begin position="85"/>
        <end position="110"/>
    </location>
</feature>
<keyword evidence="3" id="KW-1185">Reference proteome</keyword>
<dbReference type="AlphaFoldDB" id="A0A9Q0S9V3"/>
<organism evidence="2 3">
    <name type="scientific">Pseudolycoriella hygida</name>
    <dbReference type="NCBI Taxonomy" id="35572"/>
    <lineage>
        <taxon>Eukaryota</taxon>
        <taxon>Metazoa</taxon>
        <taxon>Ecdysozoa</taxon>
        <taxon>Arthropoda</taxon>
        <taxon>Hexapoda</taxon>
        <taxon>Insecta</taxon>
        <taxon>Pterygota</taxon>
        <taxon>Neoptera</taxon>
        <taxon>Endopterygota</taxon>
        <taxon>Diptera</taxon>
        <taxon>Nematocera</taxon>
        <taxon>Sciaroidea</taxon>
        <taxon>Sciaridae</taxon>
        <taxon>Pseudolycoriella</taxon>
    </lineage>
</organism>